<protein>
    <recommendedName>
        <fullName evidence="8">GOLD domain-containing protein</fullName>
    </recommendedName>
</protein>
<keyword evidence="4" id="KW-0732">Signal</keyword>
<reference evidence="9 10" key="1">
    <citation type="journal article" date="2015" name="Genome Biol. Evol.">
        <title>Phylogenomic analyses indicate that early fungi evolved digesting cell walls of algal ancestors of land plants.</title>
        <authorList>
            <person name="Chang Y."/>
            <person name="Wang S."/>
            <person name="Sekimoto S."/>
            <person name="Aerts A.L."/>
            <person name="Choi C."/>
            <person name="Clum A."/>
            <person name="LaButti K.M."/>
            <person name="Lindquist E.A."/>
            <person name="Yee Ngan C."/>
            <person name="Ohm R.A."/>
            <person name="Salamov A.A."/>
            <person name="Grigoriev I.V."/>
            <person name="Spatafora J.W."/>
            <person name="Berbee M.L."/>
        </authorList>
    </citation>
    <scope>NUCLEOTIDE SEQUENCE [LARGE SCALE GENOMIC DNA]</scope>
    <source>
        <strain evidence="9 10">NRRL 28638</strain>
    </source>
</reference>
<keyword evidence="5 7" id="KW-1133">Transmembrane helix</keyword>
<dbReference type="EMBL" id="KQ964561">
    <property type="protein sequence ID" value="KXN68786.1"/>
    <property type="molecule type" value="Genomic_DNA"/>
</dbReference>
<evidence type="ECO:0000259" key="8">
    <source>
        <dbReference type="SMART" id="SM01190"/>
    </source>
</evidence>
<dbReference type="InterPro" id="IPR015720">
    <property type="entry name" value="Emp24-like"/>
</dbReference>
<dbReference type="PANTHER" id="PTHR22811">
    <property type="entry name" value="TRANSMEMBRANE EMP24 DOMAIN-CONTAINING PROTEIN"/>
    <property type="match status" value="1"/>
</dbReference>
<keyword evidence="3 7" id="KW-0812">Transmembrane</keyword>
<keyword evidence="6 7" id="KW-0472">Membrane</keyword>
<dbReference type="Proteomes" id="UP000070444">
    <property type="component" value="Unassembled WGS sequence"/>
</dbReference>
<keyword evidence="10" id="KW-1185">Reference proteome</keyword>
<dbReference type="OrthoDB" id="62956at2759"/>
<comment type="subcellular location">
    <subcellularLocation>
        <location evidence="1">Membrane</location>
        <topology evidence="1">Single-pass type I membrane protein</topology>
    </subcellularLocation>
</comment>
<organism evidence="9 10">
    <name type="scientific">Conidiobolus coronatus (strain ATCC 28846 / CBS 209.66 / NRRL 28638)</name>
    <name type="common">Delacroixia coronata</name>
    <dbReference type="NCBI Taxonomy" id="796925"/>
    <lineage>
        <taxon>Eukaryota</taxon>
        <taxon>Fungi</taxon>
        <taxon>Fungi incertae sedis</taxon>
        <taxon>Zoopagomycota</taxon>
        <taxon>Entomophthoromycotina</taxon>
        <taxon>Entomophthoromycetes</taxon>
        <taxon>Entomophthorales</taxon>
        <taxon>Ancylistaceae</taxon>
        <taxon>Conidiobolus</taxon>
    </lineage>
</organism>
<proteinExistence type="inferred from homology"/>
<evidence type="ECO:0000256" key="6">
    <source>
        <dbReference type="ARBA" id="ARBA00023136"/>
    </source>
</evidence>
<dbReference type="SMART" id="SM01190">
    <property type="entry name" value="EMP24_GP25L"/>
    <property type="match status" value="1"/>
</dbReference>
<evidence type="ECO:0000256" key="1">
    <source>
        <dbReference type="ARBA" id="ARBA00004479"/>
    </source>
</evidence>
<evidence type="ECO:0000256" key="5">
    <source>
        <dbReference type="ARBA" id="ARBA00022989"/>
    </source>
</evidence>
<evidence type="ECO:0000256" key="4">
    <source>
        <dbReference type="ARBA" id="ARBA00022729"/>
    </source>
</evidence>
<dbReference type="InterPro" id="IPR009038">
    <property type="entry name" value="GOLD_dom"/>
</dbReference>
<evidence type="ECO:0000313" key="9">
    <source>
        <dbReference type="EMBL" id="KXN68786.1"/>
    </source>
</evidence>
<comment type="similarity">
    <text evidence="2">Belongs to the EMP24/GP25L family.</text>
</comment>
<evidence type="ECO:0000313" key="10">
    <source>
        <dbReference type="Proteomes" id="UP000070444"/>
    </source>
</evidence>
<evidence type="ECO:0000256" key="3">
    <source>
        <dbReference type="ARBA" id="ARBA00022692"/>
    </source>
</evidence>
<dbReference type="AlphaFoldDB" id="A0A137P137"/>
<accession>A0A137P137</accession>
<gene>
    <name evidence="9" type="ORF">CONCODRAFT_79651</name>
</gene>
<feature type="transmembrane region" description="Helical" evidence="7">
    <location>
        <begin position="108"/>
        <end position="128"/>
    </location>
</feature>
<dbReference type="Pfam" id="PF01105">
    <property type="entry name" value="EMP24_GP25L"/>
    <property type="match status" value="1"/>
</dbReference>
<evidence type="ECO:0000256" key="7">
    <source>
        <dbReference type="SAM" id="Phobius"/>
    </source>
</evidence>
<dbReference type="STRING" id="796925.A0A137P137"/>
<evidence type="ECO:0000256" key="2">
    <source>
        <dbReference type="ARBA" id="ARBA00007104"/>
    </source>
</evidence>
<feature type="domain" description="GOLD" evidence="8">
    <location>
        <begin position="1"/>
        <end position="135"/>
    </location>
</feature>
<name>A0A137P137_CONC2</name>
<sequence>MKDPSNTQLQRDGGRTEGYYHYNATEPGIHKYCFTNGPDVKTISLYPHSYKDTSNDWKEAGNSVDTAKLDEEFYNLEGLVDQVSSIRQALISRSFTIDKANRSITSRVYWWSIFQGILLVVVCGWQVVQIKKFFDTRRLV</sequence>
<dbReference type="GO" id="GO:0016020">
    <property type="term" value="C:membrane"/>
    <property type="evidence" value="ECO:0007669"/>
    <property type="project" value="UniProtKB-SubCell"/>
</dbReference>